<evidence type="ECO:0000256" key="4">
    <source>
        <dbReference type="ARBA" id="ARBA00023163"/>
    </source>
</evidence>
<keyword evidence="4" id="KW-0804">Transcription</keyword>
<dbReference type="Gene3D" id="3.40.190.290">
    <property type="match status" value="1"/>
</dbReference>
<dbReference type="PANTHER" id="PTHR30419">
    <property type="entry name" value="HTH-TYPE TRANSCRIPTIONAL REGULATOR YBHD"/>
    <property type="match status" value="1"/>
</dbReference>
<evidence type="ECO:0000259" key="5">
    <source>
        <dbReference type="PROSITE" id="PS50931"/>
    </source>
</evidence>
<dbReference type="Pfam" id="PF03466">
    <property type="entry name" value="LysR_substrate"/>
    <property type="match status" value="1"/>
</dbReference>
<keyword evidence="7" id="KW-1185">Reference proteome</keyword>
<dbReference type="GO" id="GO:0003677">
    <property type="term" value="F:DNA binding"/>
    <property type="evidence" value="ECO:0007669"/>
    <property type="project" value="UniProtKB-KW"/>
</dbReference>
<dbReference type="InterPro" id="IPR036388">
    <property type="entry name" value="WH-like_DNA-bd_sf"/>
</dbReference>
<organism evidence="6 7">
    <name type="scientific">Halioxenophilus aromaticivorans</name>
    <dbReference type="NCBI Taxonomy" id="1306992"/>
    <lineage>
        <taxon>Bacteria</taxon>
        <taxon>Pseudomonadati</taxon>
        <taxon>Pseudomonadota</taxon>
        <taxon>Gammaproteobacteria</taxon>
        <taxon>Alteromonadales</taxon>
        <taxon>Alteromonadaceae</taxon>
        <taxon>Halioxenophilus</taxon>
    </lineage>
</organism>
<dbReference type="PROSITE" id="PS50931">
    <property type="entry name" value="HTH_LYSR"/>
    <property type="match status" value="1"/>
</dbReference>
<dbReference type="SUPFAM" id="SSF53850">
    <property type="entry name" value="Periplasmic binding protein-like II"/>
    <property type="match status" value="1"/>
</dbReference>
<proteinExistence type="inferred from homology"/>
<evidence type="ECO:0000256" key="1">
    <source>
        <dbReference type="ARBA" id="ARBA00009437"/>
    </source>
</evidence>
<dbReference type="AlphaFoldDB" id="A0AAV3TY65"/>
<dbReference type="SUPFAM" id="SSF46785">
    <property type="entry name" value="Winged helix' DNA-binding domain"/>
    <property type="match status" value="1"/>
</dbReference>
<keyword evidence="2" id="KW-0805">Transcription regulation</keyword>
<dbReference type="GO" id="GO:0003700">
    <property type="term" value="F:DNA-binding transcription factor activity"/>
    <property type="evidence" value="ECO:0007669"/>
    <property type="project" value="InterPro"/>
</dbReference>
<dbReference type="EMBL" id="BAABLX010000006">
    <property type="protein sequence ID" value="GAA4932984.1"/>
    <property type="molecule type" value="Genomic_DNA"/>
</dbReference>
<keyword evidence="3" id="KW-0238">DNA-binding</keyword>
<dbReference type="InterPro" id="IPR036390">
    <property type="entry name" value="WH_DNA-bd_sf"/>
</dbReference>
<reference evidence="7" key="1">
    <citation type="journal article" date="2019" name="Int. J. Syst. Evol. Microbiol.">
        <title>The Global Catalogue of Microorganisms (GCM) 10K type strain sequencing project: providing services to taxonomists for standard genome sequencing and annotation.</title>
        <authorList>
            <consortium name="The Broad Institute Genomics Platform"/>
            <consortium name="The Broad Institute Genome Sequencing Center for Infectious Disease"/>
            <person name="Wu L."/>
            <person name="Ma J."/>
        </authorList>
    </citation>
    <scope>NUCLEOTIDE SEQUENCE [LARGE SCALE GENOMIC DNA]</scope>
    <source>
        <strain evidence="7">JCM 19134</strain>
    </source>
</reference>
<sequence>MDSKVNITRLKYLYEANRHGTMNAASEAMEVAASSVTRQIATLEQELGIDLIEKGRRGVKLTQAGQLAIDHFIAICAQEEVFFSHLDSFKSLQKGVVKIAIGEGFMSPEFNQRINRFIAKYSGIDVDVLLAKSNHIIELVKQDEIHFGLIFDVPRDPAIREKLVLDQPIKVLLPKNHRLADEPIIKLSDLTNENIALPNRSYRIRQVIDIAERLISPTVTTNSIHLMKDFVISGGGISFLPDIAAMSDILGDRLISRKTDNELFNSTKISLVTRLGRQLPEIADLLSRRIQAHLNDTVKALKDLEIT</sequence>
<dbReference type="RefSeq" id="WP_345417131.1">
    <property type="nucleotide sequence ID" value="NZ_AP031496.1"/>
</dbReference>
<evidence type="ECO:0000313" key="7">
    <source>
        <dbReference type="Proteomes" id="UP001409585"/>
    </source>
</evidence>
<comment type="similarity">
    <text evidence="1">Belongs to the LysR transcriptional regulatory family.</text>
</comment>
<dbReference type="Proteomes" id="UP001409585">
    <property type="component" value="Unassembled WGS sequence"/>
</dbReference>
<feature type="domain" description="HTH lysR-type" evidence="5">
    <location>
        <begin position="5"/>
        <end position="62"/>
    </location>
</feature>
<evidence type="ECO:0000256" key="2">
    <source>
        <dbReference type="ARBA" id="ARBA00023015"/>
    </source>
</evidence>
<name>A0AAV3TY65_9ALTE</name>
<evidence type="ECO:0000256" key="3">
    <source>
        <dbReference type="ARBA" id="ARBA00023125"/>
    </source>
</evidence>
<dbReference type="InterPro" id="IPR005119">
    <property type="entry name" value="LysR_subst-bd"/>
</dbReference>
<evidence type="ECO:0000313" key="6">
    <source>
        <dbReference type="EMBL" id="GAA4932984.1"/>
    </source>
</evidence>
<dbReference type="Pfam" id="PF00126">
    <property type="entry name" value="HTH_1"/>
    <property type="match status" value="1"/>
</dbReference>
<dbReference type="Gene3D" id="1.10.10.10">
    <property type="entry name" value="Winged helix-like DNA-binding domain superfamily/Winged helix DNA-binding domain"/>
    <property type="match status" value="1"/>
</dbReference>
<gene>
    <name evidence="6" type="ORF">GCM10025791_07020</name>
</gene>
<dbReference type="GO" id="GO:0005829">
    <property type="term" value="C:cytosol"/>
    <property type="evidence" value="ECO:0007669"/>
    <property type="project" value="TreeGrafter"/>
</dbReference>
<accession>A0AAV3TY65</accession>
<dbReference type="PANTHER" id="PTHR30419:SF8">
    <property type="entry name" value="NITROGEN ASSIMILATION TRANSCRIPTIONAL ACTIVATOR-RELATED"/>
    <property type="match status" value="1"/>
</dbReference>
<dbReference type="InterPro" id="IPR050950">
    <property type="entry name" value="HTH-type_LysR_regulators"/>
</dbReference>
<comment type="caution">
    <text evidence="6">The sequence shown here is derived from an EMBL/GenBank/DDBJ whole genome shotgun (WGS) entry which is preliminary data.</text>
</comment>
<dbReference type="InterPro" id="IPR000847">
    <property type="entry name" value="LysR_HTH_N"/>
</dbReference>
<protein>
    <submittedName>
        <fullName evidence="6">LysR family transcriptional regulator</fullName>
    </submittedName>
</protein>